<evidence type="ECO:0000313" key="3">
    <source>
        <dbReference type="EMBL" id="GBR72948.1"/>
    </source>
</evidence>
<dbReference type="InterPro" id="IPR021810">
    <property type="entry name" value="T1RH-like_C"/>
</dbReference>
<protein>
    <recommendedName>
        <fullName evidence="2">Type I restriction enzyme HindI endonuclease subunit-like C-terminal domain-containing protein</fullName>
    </recommendedName>
</protein>
<dbReference type="PANTHER" id="PTHR30195:SF15">
    <property type="entry name" value="TYPE I RESTRICTION ENZYME HINDI ENDONUCLEASE SUBUNIT"/>
    <property type="match status" value="1"/>
</dbReference>
<feature type="domain" description="Type I restriction enzyme HindI endonuclease subunit-like C-terminal" evidence="2">
    <location>
        <begin position="2"/>
        <end position="243"/>
    </location>
</feature>
<organism evidence="3 4">
    <name type="scientific">Termititenax aidoneus</name>
    <dbReference type="NCBI Taxonomy" id="2218524"/>
    <lineage>
        <taxon>Bacteria</taxon>
        <taxon>Bacillati</taxon>
        <taxon>Candidatus Margulisiibacteriota</taxon>
        <taxon>Candidatus Termititenacia</taxon>
        <taxon>Candidatus Termititenacales</taxon>
        <taxon>Candidatus Termititenacaceae</taxon>
        <taxon>Candidatus Termititenax</taxon>
    </lineage>
</organism>
<reference evidence="3 4" key="1">
    <citation type="journal article" date="2019" name="ISME J.">
        <title>Genome analyses of uncultured TG2/ZB3 bacteria in 'Margulisbacteria' specifically attached to ectosymbiotic spirochetes of protists in the termite gut.</title>
        <authorList>
            <person name="Utami Y.D."/>
            <person name="Kuwahara H."/>
            <person name="Igai K."/>
            <person name="Murakami T."/>
            <person name="Sugaya K."/>
            <person name="Morikawa T."/>
            <person name="Nagura Y."/>
            <person name="Yuki M."/>
            <person name="Deevong P."/>
            <person name="Inoue T."/>
            <person name="Kihara K."/>
            <person name="Lo N."/>
            <person name="Yamada A."/>
            <person name="Ohkuma M."/>
            <person name="Hongoh Y."/>
        </authorList>
    </citation>
    <scope>NUCLEOTIDE SEQUENCE [LARGE SCALE GENOMIC DNA]</scope>
    <source>
        <strain evidence="3">NkOx7-01</strain>
    </source>
</reference>
<sequence length="250" mass="28251">MPQPDALAIREEVAFFQAVKARLTKAGETGKLDKDYKIQLQQIVDKAIQPLGIVDVLEAAGVEKRELPMLSEEFLAEIRNYKRKSLAVRALEKLLADQIRAGFAHNAIKSEQFSELIKKALDRYKNGTIEAAQIIEELIDIARKLKANIENRPADMTDDEIAFYDALADNGSAREVLGDEQLREIARYLVEKVRKNITTDWSVRESARAQLKYEVRVALNKFGYPPDKQAIATERVLQQAEVLGNQVSEQ</sequence>
<dbReference type="EMBL" id="BGZN01000004">
    <property type="protein sequence ID" value="GBR72948.1"/>
    <property type="molecule type" value="Genomic_DNA"/>
</dbReference>
<evidence type="ECO:0000313" key="4">
    <source>
        <dbReference type="Proteomes" id="UP000269352"/>
    </source>
</evidence>
<evidence type="ECO:0000256" key="1">
    <source>
        <dbReference type="ARBA" id="ARBA00022747"/>
    </source>
</evidence>
<evidence type="ECO:0000259" key="2">
    <source>
        <dbReference type="Pfam" id="PF11867"/>
    </source>
</evidence>
<dbReference type="PANTHER" id="PTHR30195">
    <property type="entry name" value="TYPE I SITE-SPECIFIC DEOXYRIBONUCLEASE PROTEIN SUBUNIT M AND R"/>
    <property type="match status" value="1"/>
</dbReference>
<dbReference type="GO" id="GO:0009307">
    <property type="term" value="P:DNA restriction-modification system"/>
    <property type="evidence" value="ECO:0007669"/>
    <property type="project" value="UniProtKB-KW"/>
</dbReference>
<dbReference type="Proteomes" id="UP000269352">
    <property type="component" value="Unassembled WGS sequence"/>
</dbReference>
<comment type="caution">
    <text evidence="3">The sequence shown here is derived from an EMBL/GenBank/DDBJ whole genome shotgun (WGS) entry which is preliminary data.</text>
</comment>
<dbReference type="Pfam" id="PF11867">
    <property type="entry name" value="T1RH-like_C"/>
    <property type="match status" value="1"/>
</dbReference>
<dbReference type="InterPro" id="IPR051268">
    <property type="entry name" value="Type-I_R_enzyme_R_subunit"/>
</dbReference>
<accession>A0A388T9P1</accession>
<keyword evidence="4" id="KW-1185">Reference proteome</keyword>
<keyword evidence="1" id="KW-0680">Restriction system</keyword>
<dbReference type="AlphaFoldDB" id="A0A388T9P1"/>
<gene>
    <name evidence="3" type="ORF">NO1_0404</name>
</gene>
<proteinExistence type="predicted"/>
<name>A0A388T9P1_TERA1</name>